<dbReference type="GO" id="GO:0008311">
    <property type="term" value="F:double-stranded DNA 3'-5' DNA exonuclease activity"/>
    <property type="evidence" value="ECO:0007669"/>
    <property type="project" value="UniProtKB-EC"/>
</dbReference>
<reference evidence="11 12" key="1">
    <citation type="journal article" date="2021" name="G3 (Bethesda)">
        <title>Improved contiguity of the threespine stickleback genome using long-read sequencing.</title>
        <authorList>
            <person name="Nath S."/>
            <person name="Shaw D.E."/>
            <person name="White M.A."/>
        </authorList>
    </citation>
    <scope>NUCLEOTIDE SEQUENCE [LARGE SCALE GENOMIC DNA]</scope>
    <source>
        <strain evidence="11 12">Lake Benthic</strain>
    </source>
</reference>
<evidence type="ECO:0000256" key="5">
    <source>
        <dbReference type="ARBA" id="ARBA00022723"/>
    </source>
</evidence>
<dbReference type="GO" id="GO:0003676">
    <property type="term" value="F:nucleic acid binding"/>
    <property type="evidence" value="ECO:0007669"/>
    <property type="project" value="InterPro"/>
</dbReference>
<dbReference type="Pfam" id="PF00929">
    <property type="entry name" value="RNase_T"/>
    <property type="match status" value="1"/>
</dbReference>
<protein>
    <recommendedName>
        <fullName evidence="3">exodeoxyribonuclease III</fullName>
        <ecNumber evidence="3">3.1.11.2</ecNumber>
    </recommendedName>
</protein>
<dbReference type="AlphaFoldDB" id="A0AAQ4PE60"/>
<evidence type="ECO:0000256" key="2">
    <source>
        <dbReference type="ARBA" id="ARBA00001946"/>
    </source>
</evidence>
<evidence type="ECO:0000256" key="4">
    <source>
        <dbReference type="ARBA" id="ARBA00022722"/>
    </source>
</evidence>
<dbReference type="EC" id="3.1.11.2" evidence="3"/>
<dbReference type="Gene3D" id="3.30.420.10">
    <property type="entry name" value="Ribonuclease H-like superfamily/Ribonuclease H"/>
    <property type="match status" value="1"/>
</dbReference>
<dbReference type="InterPro" id="IPR012337">
    <property type="entry name" value="RNaseH-like_sf"/>
</dbReference>
<reference evidence="11" key="3">
    <citation type="submission" date="2025-09" db="UniProtKB">
        <authorList>
            <consortium name="Ensembl"/>
        </authorList>
    </citation>
    <scope>IDENTIFICATION</scope>
</reference>
<evidence type="ECO:0000256" key="7">
    <source>
        <dbReference type="ARBA" id="ARBA00022839"/>
    </source>
</evidence>
<comment type="similarity">
    <text evidence="9">Belongs to the exonuclease superfamily. TREX family.</text>
</comment>
<sequence length="194" mass="21491">MSDNRSIVFFDLEATGLDTDVCDIIQLSAVCGKRVFNAYILPTRELTASAKQVTGFTVSGGKLFRDGVPTSTVPLADALASFLDFLRSFAGPVRLAAHSATRFDAPVLTRVMRRLKLLPEFQRLVSGYVDTFPLAKNLFRLSSYSQQNMVRHFLGKSYDAHNAVADATMLQELFNHWNPSAQAVQRATFSTCVF</sequence>
<organism evidence="11 12">
    <name type="scientific">Gasterosteus aculeatus aculeatus</name>
    <name type="common">three-spined stickleback</name>
    <dbReference type="NCBI Taxonomy" id="481459"/>
    <lineage>
        <taxon>Eukaryota</taxon>
        <taxon>Metazoa</taxon>
        <taxon>Chordata</taxon>
        <taxon>Craniata</taxon>
        <taxon>Vertebrata</taxon>
        <taxon>Euteleostomi</taxon>
        <taxon>Actinopterygii</taxon>
        <taxon>Neopterygii</taxon>
        <taxon>Teleostei</taxon>
        <taxon>Neoteleostei</taxon>
        <taxon>Acanthomorphata</taxon>
        <taxon>Eupercaria</taxon>
        <taxon>Perciformes</taxon>
        <taxon>Cottioidei</taxon>
        <taxon>Gasterosteales</taxon>
        <taxon>Gasterosteidae</taxon>
        <taxon>Gasterosteus</taxon>
    </lineage>
</organism>
<proteinExistence type="inferred from homology"/>
<dbReference type="GO" id="GO:0005737">
    <property type="term" value="C:cytoplasm"/>
    <property type="evidence" value="ECO:0007669"/>
    <property type="project" value="TreeGrafter"/>
</dbReference>
<accession>A0AAQ4PE60</accession>
<dbReference type="CDD" id="cd06127">
    <property type="entry name" value="DEDDh"/>
    <property type="match status" value="1"/>
</dbReference>
<keyword evidence="5" id="KW-0479">Metal-binding</keyword>
<dbReference type="SUPFAM" id="SSF53098">
    <property type="entry name" value="Ribonuclease H-like"/>
    <property type="match status" value="1"/>
</dbReference>
<dbReference type="InterPro" id="IPR040393">
    <property type="entry name" value="TREX1/2"/>
</dbReference>
<keyword evidence="6" id="KW-0378">Hydrolase</keyword>
<feature type="domain" description="Exonuclease" evidence="10">
    <location>
        <begin position="6"/>
        <end position="183"/>
    </location>
</feature>
<dbReference type="Ensembl" id="ENSGACT00000087704.1">
    <property type="protein sequence ID" value="ENSGACP00000035991.1"/>
    <property type="gene ID" value="ENSGACG00000027232.1"/>
</dbReference>
<dbReference type="GO" id="GO:0046872">
    <property type="term" value="F:metal ion binding"/>
    <property type="evidence" value="ECO:0007669"/>
    <property type="project" value="UniProtKB-KW"/>
</dbReference>
<comment type="cofactor">
    <cofactor evidence="2">
        <name>Mg(2+)</name>
        <dbReference type="ChEBI" id="CHEBI:18420"/>
    </cofactor>
</comment>
<dbReference type="InterPro" id="IPR036397">
    <property type="entry name" value="RNaseH_sf"/>
</dbReference>
<comment type="catalytic activity">
    <reaction evidence="1">
        <text>Exonucleolytic cleavage in the 3'- to 5'-direction to yield nucleoside 5'-phosphates.</text>
        <dbReference type="EC" id="3.1.11.2"/>
    </reaction>
</comment>
<evidence type="ECO:0000313" key="12">
    <source>
        <dbReference type="Proteomes" id="UP000007635"/>
    </source>
</evidence>
<dbReference type="Proteomes" id="UP000007635">
    <property type="component" value="Chromosome XIX"/>
</dbReference>
<keyword evidence="12" id="KW-1185">Reference proteome</keyword>
<reference evidence="11" key="2">
    <citation type="submission" date="2025-08" db="UniProtKB">
        <authorList>
            <consortium name="Ensembl"/>
        </authorList>
    </citation>
    <scope>IDENTIFICATION</scope>
</reference>
<dbReference type="PANTHER" id="PTHR13058">
    <property type="entry name" value="THREE PRIME REPAIR EXONUCLEASE 1, 2"/>
    <property type="match status" value="1"/>
</dbReference>
<keyword evidence="8" id="KW-0460">Magnesium</keyword>
<dbReference type="InterPro" id="IPR013520">
    <property type="entry name" value="Ribonucl_H"/>
</dbReference>
<name>A0AAQ4PE60_GASAC</name>
<evidence type="ECO:0000256" key="9">
    <source>
        <dbReference type="ARBA" id="ARBA00025769"/>
    </source>
</evidence>
<evidence type="ECO:0000256" key="6">
    <source>
        <dbReference type="ARBA" id="ARBA00022801"/>
    </source>
</evidence>
<dbReference type="PANTHER" id="PTHR13058:SF22">
    <property type="entry name" value="EXODEOXYRIBONUCLEASE III"/>
    <property type="match status" value="1"/>
</dbReference>
<evidence type="ECO:0000256" key="3">
    <source>
        <dbReference type="ARBA" id="ARBA00012115"/>
    </source>
</evidence>
<dbReference type="GO" id="GO:0006308">
    <property type="term" value="P:DNA catabolic process"/>
    <property type="evidence" value="ECO:0007669"/>
    <property type="project" value="TreeGrafter"/>
</dbReference>
<evidence type="ECO:0000259" key="10">
    <source>
        <dbReference type="SMART" id="SM00479"/>
    </source>
</evidence>
<evidence type="ECO:0000256" key="8">
    <source>
        <dbReference type="ARBA" id="ARBA00022842"/>
    </source>
</evidence>
<dbReference type="RefSeq" id="XP_040019536.1">
    <property type="nucleotide sequence ID" value="XM_040163602.1"/>
</dbReference>
<dbReference type="GeneTree" id="ENSGT00390000012715"/>
<evidence type="ECO:0000313" key="11">
    <source>
        <dbReference type="Ensembl" id="ENSGACP00000035991.1"/>
    </source>
</evidence>
<dbReference type="GeneID" id="120809641"/>
<dbReference type="SMART" id="SM00479">
    <property type="entry name" value="EXOIII"/>
    <property type="match status" value="1"/>
</dbReference>
<keyword evidence="4" id="KW-0540">Nuclease</keyword>
<keyword evidence="7" id="KW-0269">Exonuclease</keyword>
<evidence type="ECO:0000256" key="1">
    <source>
        <dbReference type="ARBA" id="ARBA00000493"/>
    </source>
</evidence>